<name>A0A5D0GAC2_9FLAO</name>
<dbReference type="PANTHER" id="PTHR30383">
    <property type="entry name" value="THIOESTERASE 1/PROTEASE 1/LYSOPHOSPHOLIPASE L1"/>
    <property type="match status" value="1"/>
</dbReference>
<dbReference type="InterPro" id="IPR013830">
    <property type="entry name" value="SGNH_hydro"/>
</dbReference>
<proteinExistence type="predicted"/>
<dbReference type="SUPFAM" id="SSF52266">
    <property type="entry name" value="SGNH hydrolase"/>
    <property type="match status" value="1"/>
</dbReference>
<dbReference type="EMBL" id="VSFC01000032">
    <property type="protein sequence ID" value="TYA56033.1"/>
    <property type="molecule type" value="Genomic_DNA"/>
</dbReference>
<dbReference type="InterPro" id="IPR051532">
    <property type="entry name" value="Ester_Hydrolysis_Enzymes"/>
</dbReference>
<dbReference type="Pfam" id="PF13472">
    <property type="entry name" value="Lipase_GDSL_2"/>
    <property type="match status" value="1"/>
</dbReference>
<dbReference type="PANTHER" id="PTHR30383:SF5">
    <property type="entry name" value="SGNH HYDROLASE-TYPE ESTERASE DOMAIN-CONTAINING PROTEIN"/>
    <property type="match status" value="1"/>
</dbReference>
<accession>A0A5D0GAC2</accession>
<dbReference type="GO" id="GO:0004622">
    <property type="term" value="F:phosphatidylcholine lysophospholipase activity"/>
    <property type="evidence" value="ECO:0007669"/>
    <property type="project" value="TreeGrafter"/>
</dbReference>
<feature type="domain" description="SGNH hydrolase-type esterase" evidence="1">
    <location>
        <begin position="13"/>
        <end position="175"/>
    </location>
</feature>
<keyword evidence="3" id="KW-1185">Reference proteome</keyword>
<protein>
    <recommendedName>
        <fullName evidence="1">SGNH hydrolase-type esterase domain-containing protein</fullName>
    </recommendedName>
</protein>
<gene>
    <name evidence="2" type="ORF">FVF61_07055</name>
</gene>
<dbReference type="InterPro" id="IPR036514">
    <property type="entry name" value="SGNH_hydro_sf"/>
</dbReference>
<sequence>MKELSLNKTKVLCIGDSLTEAYGINSENGWVNLLQQELHLPIVNAGISGDTTFGMLARTEKLLLAHKPSHLIILGGTNDLWFGLVAESIISNIHAISRQAKYYDAECIIGIPTQTFGIKEINFANQNYSKQILSFQKKLIAYCKSYEKINIDFSRGMQPEHFLEDKLHPNELGQKMMFRNALQVLKDIF</sequence>
<evidence type="ECO:0000313" key="2">
    <source>
        <dbReference type="EMBL" id="TYA56033.1"/>
    </source>
</evidence>
<organism evidence="2 3">
    <name type="scientific">Formosa maritima</name>
    <dbReference type="NCBI Taxonomy" id="2592046"/>
    <lineage>
        <taxon>Bacteria</taxon>
        <taxon>Pseudomonadati</taxon>
        <taxon>Bacteroidota</taxon>
        <taxon>Flavobacteriia</taxon>
        <taxon>Flavobacteriales</taxon>
        <taxon>Flavobacteriaceae</taxon>
        <taxon>Formosa</taxon>
    </lineage>
</organism>
<dbReference type="Gene3D" id="3.40.50.1110">
    <property type="entry name" value="SGNH hydrolase"/>
    <property type="match status" value="1"/>
</dbReference>
<dbReference type="Proteomes" id="UP000324550">
    <property type="component" value="Unassembled WGS sequence"/>
</dbReference>
<comment type="caution">
    <text evidence="2">The sequence shown here is derived from an EMBL/GenBank/DDBJ whole genome shotgun (WGS) entry which is preliminary data.</text>
</comment>
<evidence type="ECO:0000313" key="3">
    <source>
        <dbReference type="Proteomes" id="UP000324550"/>
    </source>
</evidence>
<dbReference type="AlphaFoldDB" id="A0A5D0GAC2"/>
<evidence type="ECO:0000259" key="1">
    <source>
        <dbReference type="Pfam" id="PF13472"/>
    </source>
</evidence>
<reference evidence="2 3" key="1">
    <citation type="submission" date="2019-08" db="EMBL/GenBank/DDBJ databases">
        <title>Formosa sediminis sp. nov., isolated from marine sediment.</title>
        <authorList>
            <person name="Cao W.R."/>
        </authorList>
    </citation>
    <scope>NUCLEOTIDE SEQUENCE [LARGE SCALE GENOMIC DNA]</scope>
    <source>
        <strain evidence="2 3">1494</strain>
    </source>
</reference>